<evidence type="ECO:0000259" key="1">
    <source>
        <dbReference type="Pfam" id="PF03235"/>
    </source>
</evidence>
<feature type="domain" description="GmrSD restriction endonucleases N-terminal" evidence="1">
    <location>
        <begin position="12"/>
        <end position="222"/>
    </location>
</feature>
<organism evidence="2 3">
    <name type="scientific">Gordonibacter faecis</name>
    <dbReference type="NCBI Taxonomy" id="3047475"/>
    <lineage>
        <taxon>Bacteria</taxon>
        <taxon>Bacillati</taxon>
        <taxon>Actinomycetota</taxon>
        <taxon>Coriobacteriia</taxon>
        <taxon>Eggerthellales</taxon>
        <taxon>Eggerthellaceae</taxon>
        <taxon>Gordonibacter</taxon>
    </lineage>
</organism>
<keyword evidence="3" id="KW-1185">Reference proteome</keyword>
<protein>
    <submittedName>
        <fullName evidence="2">DUF262 domain-containing protein</fullName>
    </submittedName>
</protein>
<dbReference type="Proteomes" id="UP001232750">
    <property type="component" value="Unassembled WGS sequence"/>
</dbReference>
<dbReference type="InterPro" id="IPR004919">
    <property type="entry name" value="GmrSD_N"/>
</dbReference>
<dbReference type="PANTHER" id="PTHR35149:SF2">
    <property type="entry name" value="DUF262 DOMAIN-CONTAINING PROTEIN"/>
    <property type="match status" value="1"/>
</dbReference>
<name>A0ABT7DMH3_9ACTN</name>
<dbReference type="Pfam" id="PF03235">
    <property type="entry name" value="GmrSD_N"/>
    <property type="match status" value="1"/>
</dbReference>
<evidence type="ECO:0000313" key="3">
    <source>
        <dbReference type="Proteomes" id="UP001232750"/>
    </source>
</evidence>
<reference evidence="2 3" key="1">
    <citation type="submission" date="2023-05" db="EMBL/GenBank/DDBJ databases">
        <title>Gordonibacter KGMB12511T sp. nov., isolated from faeces of healthy Korean.</title>
        <authorList>
            <person name="Kim H.S."/>
            <person name="Kim J.-S."/>
            <person name="Suh M.K."/>
            <person name="Eom M.K."/>
            <person name="Do H.E."/>
            <person name="Lee J.-S."/>
        </authorList>
    </citation>
    <scope>NUCLEOTIDE SEQUENCE [LARGE SCALE GENOMIC DNA]</scope>
    <source>
        <strain evidence="2 3">KGMB12511</strain>
    </source>
</reference>
<gene>
    <name evidence="2" type="ORF">QNJ86_07225</name>
</gene>
<comment type="caution">
    <text evidence="2">The sequence shown here is derived from an EMBL/GenBank/DDBJ whole genome shotgun (WGS) entry which is preliminary data.</text>
</comment>
<dbReference type="PANTHER" id="PTHR35149">
    <property type="entry name" value="SLL5132 PROTEIN"/>
    <property type="match status" value="1"/>
</dbReference>
<accession>A0ABT7DMH3</accession>
<sequence>MIIKQQMLLDFLGTPDVQLIIPVYQRVYAWGARQCDGLFDDIMRAGRAERTHFVGTVLYVPELGAAGVGTRFDVIDGQQRLATLTLLLAALRDYVRDAGYALEGVDAAGIDQRFLHVDGVEGVGKLVLSRADRATLEAVIAGAELPGEDDVSANVVANYEHFRARMREGFAADEAQVLWRGMQQLLVITAELDGEDRPQVVFESLNSKGMPLTTADLVRNLMLVSVGYDEQTRLYERYWAPIERLFGDDPGGVRLNAALHGWLAVTAPRLHVGSADEVYGAFKTYLEDLHTGTLEELLIGLKGFCETFAAKSQDSGAARATAHATWGNGKVEGIISERKLFGD</sequence>
<proteinExistence type="predicted"/>
<dbReference type="EMBL" id="JASJEU010000013">
    <property type="protein sequence ID" value="MDJ1650587.1"/>
    <property type="molecule type" value="Genomic_DNA"/>
</dbReference>
<dbReference type="RefSeq" id="WP_283831929.1">
    <property type="nucleotide sequence ID" value="NZ_JASJEU010000013.1"/>
</dbReference>
<evidence type="ECO:0000313" key="2">
    <source>
        <dbReference type="EMBL" id="MDJ1650587.1"/>
    </source>
</evidence>